<dbReference type="STRING" id="1423815.FC27_GL001293"/>
<name>A0A0R1SBF0_9LACO</name>
<dbReference type="OrthoDB" id="2289478at2"/>
<organism evidence="4 5">
    <name type="scientific">Companilactobacillus versmoldensis DSM 14857 = KCTC 3814</name>
    <dbReference type="NCBI Taxonomy" id="1423815"/>
    <lineage>
        <taxon>Bacteria</taxon>
        <taxon>Bacillati</taxon>
        <taxon>Bacillota</taxon>
        <taxon>Bacilli</taxon>
        <taxon>Lactobacillales</taxon>
        <taxon>Lactobacillaceae</taxon>
        <taxon>Companilactobacillus</taxon>
    </lineage>
</organism>
<dbReference type="InterPro" id="IPR045595">
    <property type="entry name" value="SufBD_N"/>
</dbReference>
<reference evidence="4 5" key="1">
    <citation type="journal article" date="2015" name="Genome Announc.">
        <title>Expanding the biotechnology potential of lactobacilli through comparative genomics of 213 strains and associated genera.</title>
        <authorList>
            <person name="Sun Z."/>
            <person name="Harris H.M."/>
            <person name="McCann A."/>
            <person name="Guo C."/>
            <person name="Argimon S."/>
            <person name="Zhang W."/>
            <person name="Yang X."/>
            <person name="Jeffery I.B."/>
            <person name="Cooney J.C."/>
            <person name="Kagawa T.F."/>
            <person name="Liu W."/>
            <person name="Song Y."/>
            <person name="Salvetti E."/>
            <person name="Wrobel A."/>
            <person name="Rasinkangas P."/>
            <person name="Parkhill J."/>
            <person name="Rea M.C."/>
            <person name="O'Sullivan O."/>
            <person name="Ritari J."/>
            <person name="Douillard F.P."/>
            <person name="Paul Ross R."/>
            <person name="Yang R."/>
            <person name="Briner A.E."/>
            <person name="Felis G.E."/>
            <person name="de Vos W.M."/>
            <person name="Barrangou R."/>
            <person name="Klaenhammer T.R."/>
            <person name="Caufield P.W."/>
            <person name="Cui Y."/>
            <person name="Zhang H."/>
            <person name="O'Toole P.W."/>
        </authorList>
    </citation>
    <scope>NUCLEOTIDE SEQUENCE [LARGE SCALE GENOMIC DNA]</scope>
    <source>
        <strain evidence="4 5">DSM 14857</strain>
    </source>
</reference>
<dbReference type="Pfam" id="PF19295">
    <property type="entry name" value="SufBD_N"/>
    <property type="match status" value="1"/>
</dbReference>
<dbReference type="eggNOG" id="COG0719">
    <property type="taxonomic scope" value="Bacteria"/>
</dbReference>
<dbReference type="PANTHER" id="PTHR30508">
    <property type="entry name" value="FES CLUSTER ASSEMBLY PROTEIN SUF"/>
    <property type="match status" value="1"/>
</dbReference>
<evidence type="ECO:0000256" key="1">
    <source>
        <dbReference type="ARBA" id="ARBA00043967"/>
    </source>
</evidence>
<dbReference type="AlphaFoldDB" id="A0A0R1SBF0"/>
<evidence type="ECO:0000259" key="3">
    <source>
        <dbReference type="Pfam" id="PF19295"/>
    </source>
</evidence>
<sequence length="393" mass="44461">MSVDFSEELENYGNKHGEPHWLVQRRLDALNKIADAPEMEVDHFKNNQIKPYSSVAPEKIKLTKEVLKQVEIDDEEIGMIQIGQSSLENTLDEDDEDNGVILTDIFTAFRQHPRLIQSYFMNKVVPEDTNKITQTLTAFFNNGMFLYLPKNYHLTDTVILRMIQDNIHDQPLVTHLFIYAEEGSSVKIVHELSSVGVQTSFINCGVEILARPGSSIDLTTIDHASQDSTVYFNRGAKVSRDAKLNWQLIECNAGDTLGNLQVKLANKSAMAKIKTITLQRDHNYLGINTALLAKASELNDEIEQFGTAEQSSQLVLNAGIFEKTADFSNNFLTPVQNDSDYYTYESTVNPIHKKWQPNATGAVEDFLQNVKKQTNDEVFQRVQQALKDLEISQ</sequence>
<comment type="similarity">
    <text evidence="1">Belongs to the iron-sulfur cluster assembly SufBD family.</text>
</comment>
<dbReference type="Pfam" id="PF01458">
    <property type="entry name" value="SUFBD_core"/>
    <property type="match status" value="1"/>
</dbReference>
<dbReference type="PANTHER" id="PTHR30508:SF1">
    <property type="entry name" value="UPF0051 PROTEIN ABCI8, CHLOROPLASTIC-RELATED"/>
    <property type="match status" value="1"/>
</dbReference>
<feature type="domain" description="SUF system FeS cluster assembly SufBD N-terminal" evidence="3">
    <location>
        <begin position="88"/>
        <end position="158"/>
    </location>
</feature>
<dbReference type="PATRIC" id="fig|1423815.3.peg.1325"/>
<accession>A0A0R1SBF0</accession>
<keyword evidence="5" id="KW-1185">Reference proteome</keyword>
<dbReference type="EMBL" id="AZFA01000027">
    <property type="protein sequence ID" value="KRL65790.1"/>
    <property type="molecule type" value="Genomic_DNA"/>
</dbReference>
<evidence type="ECO:0000259" key="2">
    <source>
        <dbReference type="Pfam" id="PF01458"/>
    </source>
</evidence>
<dbReference type="RefSeq" id="WP_010624623.1">
    <property type="nucleotide sequence ID" value="NZ_AZFA01000027.1"/>
</dbReference>
<dbReference type="InterPro" id="IPR055346">
    <property type="entry name" value="Fe-S_cluster_assembly_SufBD"/>
</dbReference>
<dbReference type="GO" id="GO:0016226">
    <property type="term" value="P:iron-sulfur cluster assembly"/>
    <property type="evidence" value="ECO:0007669"/>
    <property type="project" value="InterPro"/>
</dbReference>
<feature type="domain" description="SUF system FeS cluster assembly SufBD core" evidence="2">
    <location>
        <begin position="170"/>
        <end position="318"/>
    </location>
</feature>
<dbReference type="SUPFAM" id="SSF101960">
    <property type="entry name" value="Stabilizer of iron transporter SufD"/>
    <property type="match status" value="1"/>
</dbReference>
<protein>
    <submittedName>
        <fullName evidence="4">ABC transporter component</fullName>
    </submittedName>
</protein>
<dbReference type="InterPro" id="IPR000825">
    <property type="entry name" value="SUF_FeS_clus_asmbl_SufBD_core"/>
</dbReference>
<dbReference type="InterPro" id="IPR037284">
    <property type="entry name" value="SUF_FeS_clus_asmbl_SufBD_sf"/>
</dbReference>
<comment type="caution">
    <text evidence="4">The sequence shown here is derived from an EMBL/GenBank/DDBJ whole genome shotgun (WGS) entry which is preliminary data.</text>
</comment>
<gene>
    <name evidence="4" type="ORF">FC27_GL001293</name>
</gene>
<evidence type="ECO:0000313" key="4">
    <source>
        <dbReference type="EMBL" id="KRL65790.1"/>
    </source>
</evidence>
<proteinExistence type="inferred from homology"/>
<dbReference type="Proteomes" id="UP000051647">
    <property type="component" value="Unassembled WGS sequence"/>
</dbReference>
<evidence type="ECO:0000313" key="5">
    <source>
        <dbReference type="Proteomes" id="UP000051647"/>
    </source>
</evidence>